<protein>
    <submittedName>
        <fullName evidence="1">Uncharacterized protein</fullName>
    </submittedName>
</protein>
<comment type="caution">
    <text evidence="1">The sequence shown here is derived from an EMBL/GenBank/DDBJ whole genome shotgun (WGS) entry which is preliminary data.</text>
</comment>
<keyword evidence="2" id="KW-1185">Reference proteome</keyword>
<organism evidence="1 2">
    <name type="scientific">Xenoophorus captivus</name>
    <dbReference type="NCBI Taxonomy" id="1517983"/>
    <lineage>
        <taxon>Eukaryota</taxon>
        <taxon>Metazoa</taxon>
        <taxon>Chordata</taxon>
        <taxon>Craniata</taxon>
        <taxon>Vertebrata</taxon>
        <taxon>Euteleostomi</taxon>
        <taxon>Actinopterygii</taxon>
        <taxon>Neopterygii</taxon>
        <taxon>Teleostei</taxon>
        <taxon>Neoteleostei</taxon>
        <taxon>Acanthomorphata</taxon>
        <taxon>Ovalentaria</taxon>
        <taxon>Atherinomorphae</taxon>
        <taxon>Cyprinodontiformes</taxon>
        <taxon>Goodeidae</taxon>
        <taxon>Xenoophorus</taxon>
    </lineage>
</organism>
<reference evidence="1 2" key="1">
    <citation type="submission" date="2021-06" db="EMBL/GenBank/DDBJ databases">
        <authorList>
            <person name="Palmer J.M."/>
        </authorList>
    </citation>
    <scope>NUCLEOTIDE SEQUENCE [LARGE SCALE GENOMIC DNA]</scope>
    <source>
        <strain evidence="1 2">XC_2019</strain>
        <tissue evidence="1">Muscle</tissue>
    </source>
</reference>
<accession>A0ABV0R6Q9</accession>
<proteinExistence type="predicted"/>
<dbReference type="PANTHER" id="PTHR22640">
    <property type="entry name" value="STRUCTURAL MAINTENANCE OF CHROMOSOMES FLEXIBLE HINGE DOMAIN-CONTAINING PROTEIN 1"/>
    <property type="match status" value="1"/>
</dbReference>
<evidence type="ECO:0000313" key="2">
    <source>
        <dbReference type="Proteomes" id="UP001434883"/>
    </source>
</evidence>
<evidence type="ECO:0000313" key="1">
    <source>
        <dbReference type="EMBL" id="MEQ2203800.1"/>
    </source>
</evidence>
<dbReference type="InterPro" id="IPR038892">
    <property type="entry name" value="SMCHD1"/>
</dbReference>
<name>A0ABV0R6Q9_9TELE</name>
<dbReference type="PANTHER" id="PTHR22640:SF2">
    <property type="entry name" value="STRUCTURAL MAINTENANCE OF CHROMOSOMES FLEXIBLE HINGE DOMAIN-CONTAINING PROTEIN 1"/>
    <property type="match status" value="1"/>
</dbReference>
<dbReference type="Proteomes" id="UP001434883">
    <property type="component" value="Unassembled WGS sequence"/>
</dbReference>
<feature type="non-terminal residue" evidence="1">
    <location>
        <position position="1"/>
    </location>
</feature>
<gene>
    <name evidence="1" type="ORF">XENOCAPTIV_003814</name>
</gene>
<dbReference type="EMBL" id="JAHRIN010035002">
    <property type="protein sequence ID" value="MEQ2203800.1"/>
    <property type="molecule type" value="Genomic_DNA"/>
</dbReference>
<sequence>VKTQKTVPVLYGTVNNFLLFGNHDGDVFATGGQVEIIREPAALYDNSTKIIPISKIDLTATTESIKKNIENDLDK</sequence>